<dbReference type="AlphaFoldDB" id="A0AAV7Y4M4"/>
<evidence type="ECO:0000313" key="4">
    <source>
        <dbReference type="Proteomes" id="UP001075354"/>
    </source>
</evidence>
<evidence type="ECO:0000313" key="3">
    <source>
        <dbReference type="EMBL" id="KAJ1531562.1"/>
    </source>
</evidence>
<proteinExistence type="predicted"/>
<keyword evidence="2" id="KW-0472">Membrane</keyword>
<dbReference type="Proteomes" id="UP001075354">
    <property type="component" value="Chromosome 1"/>
</dbReference>
<comment type="caution">
    <text evidence="3">The sequence shown here is derived from an EMBL/GenBank/DDBJ whole genome shotgun (WGS) entry which is preliminary data.</text>
</comment>
<protein>
    <submittedName>
        <fullName evidence="3">Uncharacterized protein</fullName>
    </submittedName>
</protein>
<dbReference type="EMBL" id="JAPTSV010000001">
    <property type="protein sequence ID" value="KAJ1531562.1"/>
    <property type="molecule type" value="Genomic_DNA"/>
</dbReference>
<accession>A0AAV7Y4M4</accession>
<keyword evidence="2" id="KW-1133">Transmembrane helix</keyword>
<evidence type="ECO:0000256" key="2">
    <source>
        <dbReference type="SAM" id="Phobius"/>
    </source>
</evidence>
<reference evidence="3" key="1">
    <citation type="submission" date="2022-12" db="EMBL/GenBank/DDBJ databases">
        <title>Chromosome-level genome assembly of the bean flower thrips Megalurothrips usitatus.</title>
        <authorList>
            <person name="Ma L."/>
            <person name="Liu Q."/>
            <person name="Li H."/>
            <person name="Cai W."/>
        </authorList>
    </citation>
    <scope>NUCLEOTIDE SEQUENCE</scope>
    <source>
        <strain evidence="3">Cailab_2022a</strain>
    </source>
</reference>
<keyword evidence="4" id="KW-1185">Reference proteome</keyword>
<sequence length="103" mass="11738">MTLMESLLYSGLSALFSVFCWFVRFAWKRWRKKRQTVKPDAGGPEDPGDKLTEEVKDIPFTVCGNVLKGAGESAIEAFVEEDRRCCCCRIPRCCCCLRSCFCH</sequence>
<organism evidence="3 4">
    <name type="scientific">Megalurothrips usitatus</name>
    <name type="common">bean blossom thrips</name>
    <dbReference type="NCBI Taxonomy" id="439358"/>
    <lineage>
        <taxon>Eukaryota</taxon>
        <taxon>Metazoa</taxon>
        <taxon>Ecdysozoa</taxon>
        <taxon>Arthropoda</taxon>
        <taxon>Hexapoda</taxon>
        <taxon>Insecta</taxon>
        <taxon>Pterygota</taxon>
        <taxon>Neoptera</taxon>
        <taxon>Paraneoptera</taxon>
        <taxon>Thysanoptera</taxon>
        <taxon>Terebrantia</taxon>
        <taxon>Thripoidea</taxon>
        <taxon>Thripidae</taxon>
        <taxon>Megalurothrips</taxon>
    </lineage>
</organism>
<evidence type="ECO:0000256" key="1">
    <source>
        <dbReference type="SAM" id="MobiDB-lite"/>
    </source>
</evidence>
<name>A0AAV7Y4M4_9NEOP</name>
<feature type="transmembrane region" description="Helical" evidence="2">
    <location>
        <begin position="6"/>
        <end position="27"/>
    </location>
</feature>
<keyword evidence="2" id="KW-0812">Transmembrane</keyword>
<gene>
    <name evidence="3" type="ORF">ONE63_000235</name>
</gene>
<feature type="region of interest" description="Disordered" evidence="1">
    <location>
        <begin position="33"/>
        <end position="52"/>
    </location>
</feature>